<dbReference type="InterPro" id="IPR009008">
    <property type="entry name" value="Val/Leu/Ile-tRNA-synth_edit"/>
</dbReference>
<evidence type="ECO:0000256" key="5">
    <source>
        <dbReference type="ARBA" id="ARBA00022741"/>
    </source>
</evidence>
<proteinExistence type="inferred from homology"/>
<dbReference type="CDD" id="cd07962">
    <property type="entry name" value="Anticodon_Ia_Val"/>
    <property type="match status" value="1"/>
</dbReference>
<feature type="short sequence motif" description="'KMSKS' region" evidence="12">
    <location>
        <begin position="680"/>
        <end position="684"/>
    </location>
</feature>
<dbReference type="InterPro" id="IPR001412">
    <property type="entry name" value="aa-tRNA-synth_I_CS"/>
</dbReference>
<dbReference type="RefSeq" id="WP_096871053.1">
    <property type="nucleotide sequence ID" value="NZ_CP010715.1"/>
</dbReference>
<dbReference type="FunFam" id="3.40.50.620:FF:000032">
    <property type="entry name" value="Valine--tRNA ligase"/>
    <property type="match status" value="1"/>
</dbReference>
<evidence type="ECO:0000259" key="14">
    <source>
        <dbReference type="Pfam" id="PF08264"/>
    </source>
</evidence>
<dbReference type="Pfam" id="PF08264">
    <property type="entry name" value="Anticodon_1"/>
    <property type="match status" value="1"/>
</dbReference>
<feature type="short sequence motif" description="'HIGH' region" evidence="12">
    <location>
        <begin position="45"/>
        <end position="55"/>
    </location>
</feature>
<comment type="catalytic activity">
    <reaction evidence="10 12">
        <text>tRNA(Val) + L-valine + ATP = L-valyl-tRNA(Val) + AMP + diphosphate</text>
        <dbReference type="Rhea" id="RHEA:10704"/>
        <dbReference type="Rhea" id="RHEA-COMP:9672"/>
        <dbReference type="Rhea" id="RHEA-COMP:9708"/>
        <dbReference type="ChEBI" id="CHEBI:30616"/>
        <dbReference type="ChEBI" id="CHEBI:33019"/>
        <dbReference type="ChEBI" id="CHEBI:57762"/>
        <dbReference type="ChEBI" id="CHEBI:78442"/>
        <dbReference type="ChEBI" id="CHEBI:78537"/>
        <dbReference type="ChEBI" id="CHEBI:456215"/>
        <dbReference type="EC" id="6.1.1.9"/>
    </reaction>
</comment>
<evidence type="ECO:0000256" key="8">
    <source>
        <dbReference type="ARBA" id="ARBA00023054"/>
    </source>
</evidence>
<dbReference type="SUPFAM" id="SSF46589">
    <property type="entry name" value="tRNA-binding arm"/>
    <property type="match status" value="1"/>
</dbReference>
<gene>
    <name evidence="12 16" type="primary">valS</name>
    <name evidence="16" type="ORF">PhaeoP13_01088</name>
</gene>
<feature type="domain" description="Aminoacyl-tRNA synthetase class Ia" evidence="13">
    <location>
        <begin position="17"/>
        <end position="515"/>
    </location>
</feature>
<dbReference type="PANTHER" id="PTHR11946">
    <property type="entry name" value="VALYL-TRNA SYNTHETASES"/>
    <property type="match status" value="1"/>
</dbReference>
<evidence type="ECO:0000256" key="11">
    <source>
        <dbReference type="ARBA" id="ARBA00060830"/>
    </source>
</evidence>
<dbReference type="Pfam" id="PF10458">
    <property type="entry name" value="Val_tRNA-synt_C"/>
    <property type="match status" value="1"/>
</dbReference>
<dbReference type="SUPFAM" id="SSF47323">
    <property type="entry name" value="Anticodon-binding domain of a subclass of class I aminoacyl-tRNA synthetases"/>
    <property type="match status" value="1"/>
</dbReference>
<dbReference type="InterPro" id="IPR033705">
    <property type="entry name" value="Anticodon_Ia_Val"/>
</dbReference>
<keyword evidence="6 12" id="KW-0067">ATP-binding</keyword>
<dbReference type="AlphaFoldDB" id="A0AAN1L9Y4"/>
<evidence type="ECO:0000256" key="12">
    <source>
        <dbReference type="HAMAP-Rule" id="MF_02004"/>
    </source>
</evidence>
<comment type="domain">
    <text evidence="12">ValRS has two distinct active sites: one for aminoacylation and one for editing. The misactivated threonine is translocated from the active site to the editing site.</text>
</comment>
<evidence type="ECO:0000256" key="7">
    <source>
        <dbReference type="ARBA" id="ARBA00022917"/>
    </source>
</evidence>
<dbReference type="Gene3D" id="1.10.287.380">
    <property type="entry name" value="Valyl-tRNA synthetase, C-terminal domain"/>
    <property type="match status" value="1"/>
</dbReference>
<evidence type="ECO:0000256" key="2">
    <source>
        <dbReference type="ARBA" id="ARBA00011245"/>
    </source>
</evidence>
<dbReference type="FunFam" id="1.10.287.380:FF:000001">
    <property type="entry name" value="Valine--tRNA ligase"/>
    <property type="match status" value="1"/>
</dbReference>
<feature type="domain" description="Methionyl/Valyl/Leucyl/Isoleucyl-tRNA synthetase anticodon-binding" evidence="14">
    <location>
        <begin position="764"/>
        <end position="909"/>
    </location>
</feature>
<dbReference type="InterPro" id="IPR002300">
    <property type="entry name" value="aa-tRNA-synth_Ia"/>
</dbReference>
<dbReference type="InterPro" id="IPR037118">
    <property type="entry name" value="Val-tRNA_synth_C_sf"/>
</dbReference>
<dbReference type="PROSITE" id="PS00178">
    <property type="entry name" value="AA_TRNA_LIGASE_I"/>
    <property type="match status" value="1"/>
</dbReference>
<dbReference type="InterPro" id="IPR009080">
    <property type="entry name" value="tRNAsynth_Ia_anticodon-bd"/>
</dbReference>
<evidence type="ECO:0000313" key="17">
    <source>
        <dbReference type="Proteomes" id="UP000218606"/>
    </source>
</evidence>
<evidence type="ECO:0000259" key="15">
    <source>
        <dbReference type="Pfam" id="PF10458"/>
    </source>
</evidence>
<keyword evidence="9 12" id="KW-0030">Aminoacyl-tRNA synthetase</keyword>
<dbReference type="PRINTS" id="PR00986">
    <property type="entry name" value="TRNASYNTHVAL"/>
</dbReference>
<comment type="similarity">
    <text evidence="11 12">Belongs to the class-I aminoacyl-tRNA synthetase family. ValS type 1 subfamily.</text>
</comment>
<feature type="domain" description="Aminoacyl-tRNA synthetase class Ia" evidence="13">
    <location>
        <begin position="588"/>
        <end position="714"/>
    </location>
</feature>
<dbReference type="InterPro" id="IPR019499">
    <property type="entry name" value="Val-tRNA_synth_tRNA-bd"/>
</dbReference>
<evidence type="ECO:0000313" key="16">
    <source>
        <dbReference type="EMBL" id="ATG43037.1"/>
    </source>
</evidence>
<comment type="domain">
    <text evidence="12">The C-terminal coiled-coil domain is crucial for aminoacylation activity.</text>
</comment>
<dbReference type="HAMAP" id="MF_02004">
    <property type="entry name" value="Val_tRNA_synth_type1"/>
    <property type="match status" value="1"/>
</dbReference>
<accession>A0AAN1L9Y4</accession>
<dbReference type="Proteomes" id="UP000218606">
    <property type="component" value="Chromosome"/>
</dbReference>
<dbReference type="EMBL" id="CP010767">
    <property type="protein sequence ID" value="ATG43037.1"/>
    <property type="molecule type" value="Genomic_DNA"/>
</dbReference>
<dbReference type="GO" id="GO:0005524">
    <property type="term" value="F:ATP binding"/>
    <property type="evidence" value="ECO:0007669"/>
    <property type="project" value="UniProtKB-UniRule"/>
</dbReference>
<evidence type="ECO:0000256" key="9">
    <source>
        <dbReference type="ARBA" id="ARBA00023146"/>
    </source>
</evidence>
<keyword evidence="3 12" id="KW-0963">Cytoplasm</keyword>
<dbReference type="SUPFAM" id="SSF52374">
    <property type="entry name" value="Nucleotidylyl transferase"/>
    <property type="match status" value="1"/>
</dbReference>
<dbReference type="GO" id="GO:0005829">
    <property type="term" value="C:cytosol"/>
    <property type="evidence" value="ECO:0007669"/>
    <property type="project" value="TreeGrafter"/>
</dbReference>
<dbReference type="GO" id="GO:0004832">
    <property type="term" value="F:valine-tRNA ligase activity"/>
    <property type="evidence" value="ECO:0007669"/>
    <property type="project" value="UniProtKB-UniRule"/>
</dbReference>
<evidence type="ECO:0000256" key="10">
    <source>
        <dbReference type="ARBA" id="ARBA00047552"/>
    </source>
</evidence>
<sequence>MAMDKTFNAAEAEARLSEAWEKAGCFRAGANAKRSETYSVMIPPPNVTGVLHMGHAFNNTLQDILIRWKRMQGYDTLWQPGTDHAGIATQMVVERELAKTQQPSRGELGREKFLEKIWEWKEQSGGTIINQLKRLGASCDYDRTAFTMAGAQGDTRTGHENSPNFHDAVIKVFVEMYNKGLIYRGKRLVNWDPHFETAISDLEVENIEVAGHMWHFKYPLAGGATYTYVEKDEDGNVTLEEERDYISIATTRPETMLGDGAVAVHPSDERYAPIVGMLCEIPVGPKAQRRLIPIITDEYPDKDFGSGAVKITGAHDFNDYQVAKRGGIPMYNLMDTKAHMRSDGAPYVEEATTAQAIANGEAEFTEASIAAMNLVPEEYRGLDRFEARKRVVADITAEGLAVMQTLTKTVKDEDGNESEISETVPLVENKPIMQPFGDRSKVVIEPMLTDQWFVDAAKIVGPALDAVKDGTVKILPESGEKTYYHWLENIEPWCISRQLWWGHQIPVWYGPSFKEGRDASQGPTGLTLDIPRPFCAATEEQAIELAKEYYGETVGIDVSDLVSMDEPGEGREQATPSAEGAISSPSFNVSISRDPDVLDTWFSSGLWPIGTLGWPEQTEELAKYFPTSTLVTGQDILFFWVARMMMMQLAVLDQDLPVEKRIPFDTVYLHGLVRDAKGKKMSKSTGNVVDPLEIIDEYGADALRFTNAAMASLGGVLKLDMQRIAGYRNFGTKLWNAVNFAHFNNVYDAETPAYACPDAKAAVNQWIIGETAKVRVDVDAALEAYRFNDAALGLYAFVWGKVCDWYIELSKPLFNSEDEAVIAETRQTLGWVLDQCMILLHPIMPFITEELWGNTAKRDTMLVHEDWPTYGTELVNADADAEMNWVITAIENIRSTRAQMHVPAGAKIPMVVTEFSDQARAAWEKNEAMIQKLARITTLEQVETFPKGCASVAAPGASFGLPLADVIDVDAEKARLEKTLGKLAKELGGLRGRLNNPKFAASAPEEVVAEARENLALREEEEAKIKEALARLAEIG</sequence>
<keyword evidence="7 12" id="KW-0648">Protein biosynthesis</keyword>
<comment type="subunit">
    <text evidence="2 12">Monomer.</text>
</comment>
<dbReference type="InterPro" id="IPR013155">
    <property type="entry name" value="M/V/L/I-tRNA-synth_anticd-bd"/>
</dbReference>
<dbReference type="EC" id="6.1.1.9" evidence="12"/>
<dbReference type="Gene3D" id="3.40.50.620">
    <property type="entry name" value="HUPs"/>
    <property type="match status" value="2"/>
</dbReference>
<evidence type="ECO:0000256" key="1">
    <source>
        <dbReference type="ARBA" id="ARBA00004496"/>
    </source>
</evidence>
<evidence type="ECO:0000256" key="6">
    <source>
        <dbReference type="ARBA" id="ARBA00022840"/>
    </source>
</evidence>
<dbReference type="PANTHER" id="PTHR11946:SF93">
    <property type="entry name" value="VALINE--TRNA LIGASE, CHLOROPLASTIC_MITOCHONDRIAL 2"/>
    <property type="match status" value="1"/>
</dbReference>
<reference evidence="16 17" key="1">
    <citation type="journal article" date="2017" name="Front. Microbiol.">
        <title>Phaeobacter piscinae sp. nov., a species of the Roseobacter group and potential aquaculture probiont.</title>
        <authorList>
            <person name="Sonnenschein E.C."/>
            <person name="Phippen C.B.W."/>
            <person name="Nielsen K.F."/>
            <person name="Mateiu R.V."/>
            <person name="Melchiorsen J."/>
            <person name="Gram L."/>
            <person name="Overmann J."/>
            <person name="Freese H.M."/>
        </authorList>
    </citation>
    <scope>NUCLEOTIDE SEQUENCE [LARGE SCALE GENOMIC DNA]</scope>
    <source>
        <strain evidence="16 17">P13</strain>
    </source>
</reference>
<evidence type="ECO:0000256" key="4">
    <source>
        <dbReference type="ARBA" id="ARBA00022598"/>
    </source>
</evidence>
<dbReference type="NCBIfam" id="TIGR00422">
    <property type="entry name" value="valS"/>
    <property type="match status" value="1"/>
</dbReference>
<dbReference type="InterPro" id="IPR002303">
    <property type="entry name" value="Valyl-tRNA_ligase"/>
</dbReference>
<dbReference type="NCBIfam" id="NF004349">
    <property type="entry name" value="PRK05729.1"/>
    <property type="match status" value="1"/>
</dbReference>
<dbReference type="Gene3D" id="3.90.740.10">
    <property type="entry name" value="Valyl/Leucyl/Isoleucyl-tRNA synthetase, editing domain"/>
    <property type="match status" value="1"/>
</dbReference>
<keyword evidence="4 12" id="KW-0436">Ligase</keyword>
<keyword evidence="8 12" id="KW-0175">Coiled coil</keyword>
<comment type="subcellular location">
    <subcellularLocation>
        <location evidence="1 12">Cytoplasm</location>
    </subcellularLocation>
</comment>
<dbReference type="Pfam" id="PF00133">
    <property type="entry name" value="tRNA-synt_1"/>
    <property type="match status" value="2"/>
</dbReference>
<comment type="function">
    <text evidence="12">Catalyzes the attachment of valine to tRNA(Val). As ValRS can inadvertently accommodate and process structurally similar amino acids such as threonine, to avoid such errors, it has a 'posttransfer' editing activity that hydrolyzes mischarged Thr-tRNA(Val) in a tRNA-dependent manner.</text>
</comment>
<feature type="binding site" evidence="12">
    <location>
        <position position="683"/>
    </location>
    <ligand>
        <name>ATP</name>
        <dbReference type="ChEBI" id="CHEBI:30616"/>
    </ligand>
</feature>
<dbReference type="GO" id="GO:0002161">
    <property type="term" value="F:aminoacyl-tRNA deacylase activity"/>
    <property type="evidence" value="ECO:0007669"/>
    <property type="project" value="InterPro"/>
</dbReference>
<dbReference type="GO" id="GO:0006438">
    <property type="term" value="P:valyl-tRNA aminoacylation"/>
    <property type="evidence" value="ECO:0007669"/>
    <property type="project" value="UniProtKB-UniRule"/>
</dbReference>
<dbReference type="SUPFAM" id="SSF50677">
    <property type="entry name" value="ValRS/IleRS/LeuRS editing domain"/>
    <property type="match status" value="1"/>
</dbReference>
<protein>
    <recommendedName>
        <fullName evidence="12">Valine--tRNA ligase</fullName>
        <ecNumber evidence="12">6.1.1.9</ecNumber>
    </recommendedName>
    <alternativeName>
        <fullName evidence="12">Valyl-tRNA synthetase</fullName>
        <shortName evidence="12">ValRS</shortName>
    </alternativeName>
</protein>
<name>A0AAN1L9Y4_9RHOB</name>
<dbReference type="InterPro" id="IPR010978">
    <property type="entry name" value="tRNA-bd_arm"/>
</dbReference>
<dbReference type="InterPro" id="IPR014729">
    <property type="entry name" value="Rossmann-like_a/b/a_fold"/>
</dbReference>
<dbReference type="Gene3D" id="1.10.730.10">
    <property type="entry name" value="Isoleucyl-tRNA Synthetase, Domain 1"/>
    <property type="match status" value="1"/>
</dbReference>
<evidence type="ECO:0000259" key="13">
    <source>
        <dbReference type="Pfam" id="PF00133"/>
    </source>
</evidence>
<keyword evidence="5 12" id="KW-0547">Nucleotide-binding</keyword>
<feature type="domain" description="Valyl-tRNA synthetase tRNA-binding arm" evidence="15">
    <location>
        <begin position="968"/>
        <end position="1033"/>
    </location>
</feature>
<evidence type="ECO:0000256" key="3">
    <source>
        <dbReference type="ARBA" id="ARBA00022490"/>
    </source>
</evidence>
<organism evidence="16 17">
    <name type="scientific">Phaeobacter piscinae</name>
    <dbReference type="NCBI Taxonomy" id="1580596"/>
    <lineage>
        <taxon>Bacteria</taxon>
        <taxon>Pseudomonadati</taxon>
        <taxon>Pseudomonadota</taxon>
        <taxon>Alphaproteobacteria</taxon>
        <taxon>Rhodobacterales</taxon>
        <taxon>Roseobacteraceae</taxon>
        <taxon>Phaeobacter</taxon>
    </lineage>
</organism>